<comment type="similarity">
    <text evidence="1">Belongs to the short-chain dehydrogenases/reductases (SDR) family.</text>
</comment>
<dbReference type="PANTHER" id="PTHR44196:SF1">
    <property type="entry name" value="DEHYDROGENASE_REDUCTASE SDR FAMILY MEMBER 7B"/>
    <property type="match status" value="1"/>
</dbReference>
<name>A0A4Q8CZG6_9GAMM</name>
<dbReference type="GO" id="GO:0016020">
    <property type="term" value="C:membrane"/>
    <property type="evidence" value="ECO:0007669"/>
    <property type="project" value="TreeGrafter"/>
</dbReference>
<dbReference type="PANTHER" id="PTHR44196">
    <property type="entry name" value="DEHYDROGENASE/REDUCTASE SDR FAMILY MEMBER 7B"/>
    <property type="match status" value="1"/>
</dbReference>
<dbReference type="PROSITE" id="PS00061">
    <property type="entry name" value="ADH_SHORT"/>
    <property type="match status" value="1"/>
</dbReference>
<organism evidence="3 4">
    <name type="scientific">Spiribacter vilamensis</name>
    <dbReference type="NCBI Taxonomy" id="531306"/>
    <lineage>
        <taxon>Bacteria</taxon>
        <taxon>Pseudomonadati</taxon>
        <taxon>Pseudomonadota</taxon>
        <taxon>Gammaproteobacteria</taxon>
        <taxon>Chromatiales</taxon>
        <taxon>Ectothiorhodospiraceae</taxon>
        <taxon>Spiribacter</taxon>
    </lineage>
</organism>
<dbReference type="InterPro" id="IPR002347">
    <property type="entry name" value="SDR_fam"/>
</dbReference>
<gene>
    <name evidence="3" type="ORF">EV698_0554</name>
</gene>
<sequence>MDAVTDFALVTGAGSGIGAALAVELATRGVGVILVGRRREALHQTRASLPAGVPAFVAPVDIAEATDREGLVQSVMQRLEMHGQRLRYLVHNAGIGKPAAGFEAMEPDDLTQALAVNVTAPLALTQQFMPALRQAEDARVLFVGAGIADRPQPGTGSYGISKKALARLFDQLQADFAWAEADDWPALALFQPGLVDTAGLQDHLAAARSCGLPHTGYLDHALASGQARAPETVARAMADALIAMPVTDFSGATLRP</sequence>
<proteinExistence type="inferred from homology"/>
<dbReference type="InterPro" id="IPR036291">
    <property type="entry name" value="NAD(P)-bd_dom_sf"/>
</dbReference>
<dbReference type="EMBL" id="SHLI01000001">
    <property type="protein sequence ID" value="RZU98310.1"/>
    <property type="molecule type" value="Genomic_DNA"/>
</dbReference>
<evidence type="ECO:0000256" key="1">
    <source>
        <dbReference type="ARBA" id="ARBA00006484"/>
    </source>
</evidence>
<keyword evidence="4" id="KW-1185">Reference proteome</keyword>
<evidence type="ECO:0000256" key="2">
    <source>
        <dbReference type="ARBA" id="ARBA00023002"/>
    </source>
</evidence>
<dbReference type="Proteomes" id="UP000292298">
    <property type="component" value="Unassembled WGS sequence"/>
</dbReference>
<reference evidence="3 4" key="1">
    <citation type="submission" date="2019-02" db="EMBL/GenBank/DDBJ databases">
        <title>Genomic Encyclopedia of Type Strains, Phase IV (KMG-IV): sequencing the most valuable type-strain genomes for metagenomic binning, comparative biology and taxonomic classification.</title>
        <authorList>
            <person name="Goeker M."/>
        </authorList>
    </citation>
    <scope>NUCLEOTIDE SEQUENCE [LARGE SCALE GENOMIC DNA]</scope>
    <source>
        <strain evidence="3 4">DSM 21056</strain>
    </source>
</reference>
<dbReference type="Pfam" id="PF00106">
    <property type="entry name" value="adh_short"/>
    <property type="match status" value="1"/>
</dbReference>
<dbReference type="OrthoDB" id="9790785at2"/>
<protein>
    <submittedName>
        <fullName evidence="3">Short subunit dehydrogenase</fullName>
    </submittedName>
</protein>
<dbReference type="AlphaFoldDB" id="A0A4Q8CZG6"/>
<comment type="caution">
    <text evidence="3">The sequence shown here is derived from an EMBL/GenBank/DDBJ whole genome shotgun (WGS) entry which is preliminary data.</text>
</comment>
<dbReference type="Gene3D" id="3.40.50.720">
    <property type="entry name" value="NAD(P)-binding Rossmann-like Domain"/>
    <property type="match status" value="1"/>
</dbReference>
<keyword evidence="2" id="KW-0560">Oxidoreductase</keyword>
<dbReference type="RefSeq" id="WP_130502638.1">
    <property type="nucleotide sequence ID" value="NZ_SHLI01000001.1"/>
</dbReference>
<accession>A0A4Q8CZG6</accession>
<evidence type="ECO:0000313" key="3">
    <source>
        <dbReference type="EMBL" id="RZU98310.1"/>
    </source>
</evidence>
<evidence type="ECO:0000313" key="4">
    <source>
        <dbReference type="Proteomes" id="UP000292298"/>
    </source>
</evidence>
<dbReference type="InterPro" id="IPR020904">
    <property type="entry name" value="Sc_DH/Rdtase_CS"/>
</dbReference>
<dbReference type="GO" id="GO:0016491">
    <property type="term" value="F:oxidoreductase activity"/>
    <property type="evidence" value="ECO:0007669"/>
    <property type="project" value="UniProtKB-KW"/>
</dbReference>
<dbReference type="CDD" id="cd05233">
    <property type="entry name" value="SDR_c"/>
    <property type="match status" value="1"/>
</dbReference>
<dbReference type="SUPFAM" id="SSF51735">
    <property type="entry name" value="NAD(P)-binding Rossmann-fold domains"/>
    <property type="match status" value="1"/>
</dbReference>
<dbReference type="PRINTS" id="PR00081">
    <property type="entry name" value="GDHRDH"/>
</dbReference>